<dbReference type="EMBL" id="LVYD01000065">
    <property type="protein sequence ID" value="OQP60160.1"/>
    <property type="molecule type" value="Genomic_DNA"/>
</dbReference>
<feature type="domain" description="DUF4136" evidence="1">
    <location>
        <begin position="24"/>
        <end position="198"/>
    </location>
</feature>
<evidence type="ECO:0000259" key="1">
    <source>
        <dbReference type="Pfam" id="PF13590"/>
    </source>
</evidence>
<comment type="caution">
    <text evidence="2">The sequence shown here is derived from an EMBL/GenBank/DDBJ whole genome shotgun (WGS) entry which is preliminary data.</text>
</comment>
<dbReference type="AlphaFoldDB" id="A0A1V9FP99"/>
<evidence type="ECO:0000313" key="2">
    <source>
        <dbReference type="EMBL" id="OQP60160.1"/>
    </source>
</evidence>
<reference evidence="2 3" key="1">
    <citation type="submission" date="2016-03" db="EMBL/GenBank/DDBJ databases">
        <title>Niastella vici sp. nov., isolated from farmland soil.</title>
        <authorList>
            <person name="Chen L."/>
            <person name="Wang D."/>
            <person name="Yang S."/>
            <person name="Wang G."/>
        </authorList>
    </citation>
    <scope>NUCLEOTIDE SEQUENCE [LARGE SCALE GENOMIC DNA]</scope>
    <source>
        <strain evidence="2 3">DJ57</strain>
    </source>
</reference>
<dbReference type="OrthoDB" id="5432251at2"/>
<name>A0A1V9FP99_9BACT</name>
<dbReference type="STRING" id="1703345.A3860_34330"/>
<dbReference type="Pfam" id="PF13590">
    <property type="entry name" value="DUF4136"/>
    <property type="match status" value="1"/>
</dbReference>
<dbReference type="PROSITE" id="PS51257">
    <property type="entry name" value="PROKAR_LIPOPROTEIN"/>
    <property type="match status" value="1"/>
</dbReference>
<sequence length="209" mass="24451">MKYIILIAVSLLIISGCGTYSNLYSDYDKSADFTKYKTFAWLPDKADTTNTPYNNEIIRNNIRNYFGQCMSDRGYSFNAENPDVLMQLVITNTQKERVTTTYPSNYYYRPYYYGSYYYHPYTFGYYYRYYPSYNYSDGSGYSTTRTTAYVNGAITLNFIDRITNKLVWTGTAEGDIYDPGMISRDLHPAVHRIIEKYPVKPINGKNHRI</sequence>
<dbReference type="Gene3D" id="3.30.160.670">
    <property type="match status" value="1"/>
</dbReference>
<accession>A0A1V9FP99</accession>
<gene>
    <name evidence="2" type="ORF">A3860_34330</name>
</gene>
<organism evidence="2 3">
    <name type="scientific">Niastella vici</name>
    <dbReference type="NCBI Taxonomy" id="1703345"/>
    <lineage>
        <taxon>Bacteria</taxon>
        <taxon>Pseudomonadati</taxon>
        <taxon>Bacteroidota</taxon>
        <taxon>Chitinophagia</taxon>
        <taxon>Chitinophagales</taxon>
        <taxon>Chitinophagaceae</taxon>
        <taxon>Niastella</taxon>
    </lineage>
</organism>
<dbReference type="RefSeq" id="WP_081153487.1">
    <property type="nucleotide sequence ID" value="NZ_LVYD01000065.1"/>
</dbReference>
<keyword evidence="3" id="KW-1185">Reference proteome</keyword>
<evidence type="ECO:0000313" key="3">
    <source>
        <dbReference type="Proteomes" id="UP000192796"/>
    </source>
</evidence>
<dbReference type="InterPro" id="IPR025411">
    <property type="entry name" value="DUF4136"/>
</dbReference>
<dbReference type="Proteomes" id="UP000192796">
    <property type="component" value="Unassembled WGS sequence"/>
</dbReference>
<proteinExistence type="predicted"/>
<protein>
    <recommendedName>
        <fullName evidence="1">DUF4136 domain-containing protein</fullName>
    </recommendedName>
</protein>